<dbReference type="InterPro" id="IPR029063">
    <property type="entry name" value="SAM-dependent_MTases_sf"/>
</dbReference>
<dbReference type="HOGENOM" id="CLU_025402_2_0_1"/>
<evidence type="ECO:0000256" key="8">
    <source>
        <dbReference type="ARBA" id="ARBA00023242"/>
    </source>
</evidence>
<dbReference type="STRING" id="1220924.W2RXG1"/>
<evidence type="ECO:0000256" key="3">
    <source>
        <dbReference type="ARBA" id="ARBA00015963"/>
    </source>
</evidence>
<dbReference type="GeneID" id="19972064"/>
<evidence type="ECO:0000256" key="7">
    <source>
        <dbReference type="ARBA" id="ARBA00022694"/>
    </source>
</evidence>
<dbReference type="eggNOG" id="KOG2915">
    <property type="taxonomic scope" value="Eukaryota"/>
</dbReference>
<dbReference type="Gene3D" id="3.40.50.150">
    <property type="entry name" value="Vaccinia Virus protein VP39"/>
    <property type="match status" value="1"/>
</dbReference>
<keyword evidence="7" id="KW-0819">tRNA processing</keyword>
<dbReference type="VEuPathDB" id="FungiDB:HMPREF1541_04725"/>
<feature type="region of interest" description="Disordered" evidence="10">
    <location>
        <begin position="439"/>
        <end position="490"/>
    </location>
</feature>
<dbReference type="Proteomes" id="UP000030752">
    <property type="component" value="Unassembled WGS sequence"/>
</dbReference>
<evidence type="ECO:0000256" key="10">
    <source>
        <dbReference type="SAM" id="MobiDB-lite"/>
    </source>
</evidence>
<dbReference type="PROSITE" id="PS51620">
    <property type="entry name" value="SAM_TRM61"/>
    <property type="match status" value="1"/>
</dbReference>
<evidence type="ECO:0000256" key="1">
    <source>
        <dbReference type="ARBA" id="ARBA00004123"/>
    </source>
</evidence>
<gene>
    <name evidence="12" type="ORF">HMPREF1541_04725</name>
</gene>
<dbReference type="FunCoup" id="W2RXG1">
    <property type="interactions" value="626"/>
</dbReference>
<dbReference type="SUPFAM" id="SSF53335">
    <property type="entry name" value="S-adenosyl-L-methionine-dependent methyltransferases"/>
    <property type="match status" value="1"/>
</dbReference>
<dbReference type="PANTHER" id="PTHR12133:SF2">
    <property type="entry name" value="TRNA (ADENINE(58)-N(1))-METHYLTRANSFERASE CATALYTIC SUBUNIT TRMT61A"/>
    <property type="match status" value="1"/>
</dbReference>
<protein>
    <recommendedName>
        <fullName evidence="3">tRNA (adenine(58)-N(1))-methyltransferase catalytic subunit TRM61</fullName>
        <ecNumber evidence="2">2.1.1.220</ecNumber>
    </recommendedName>
    <alternativeName>
        <fullName evidence="9">tRNA(m1A58)-methyltransferase subunit TRM61</fullName>
    </alternativeName>
</protein>
<dbReference type="GO" id="GO:0031515">
    <property type="term" value="C:tRNA (m1A) methyltransferase complex"/>
    <property type="evidence" value="ECO:0007669"/>
    <property type="project" value="InterPro"/>
</dbReference>
<dbReference type="InterPro" id="IPR049470">
    <property type="entry name" value="TRM61_C"/>
</dbReference>
<dbReference type="GO" id="GO:0030488">
    <property type="term" value="P:tRNA methylation"/>
    <property type="evidence" value="ECO:0007669"/>
    <property type="project" value="InterPro"/>
</dbReference>
<proteinExistence type="predicted"/>
<feature type="domain" description="tRNA (adenine(58)-N(1))-methyltransferase catalytic subunit TRM61 C-terminal" evidence="11">
    <location>
        <begin position="118"/>
        <end position="415"/>
    </location>
</feature>
<keyword evidence="13" id="KW-1185">Reference proteome</keyword>
<feature type="compositionally biased region" description="Basic and acidic residues" evidence="10">
    <location>
        <begin position="439"/>
        <end position="452"/>
    </location>
</feature>
<evidence type="ECO:0000256" key="4">
    <source>
        <dbReference type="ARBA" id="ARBA00022603"/>
    </source>
</evidence>
<dbReference type="PANTHER" id="PTHR12133">
    <property type="entry name" value="TRNA (ADENINE(58)-N(1))-METHYLTRANSFERASE"/>
    <property type="match status" value="1"/>
</dbReference>
<evidence type="ECO:0000313" key="13">
    <source>
        <dbReference type="Proteomes" id="UP000030752"/>
    </source>
</evidence>
<dbReference type="InterPro" id="IPR014816">
    <property type="entry name" value="tRNA_MeTrfase_Gcd14"/>
</dbReference>
<keyword evidence="5" id="KW-0808">Transferase</keyword>
<evidence type="ECO:0000256" key="2">
    <source>
        <dbReference type="ARBA" id="ARBA00012796"/>
    </source>
</evidence>
<dbReference type="Pfam" id="PF08704">
    <property type="entry name" value="GCD14"/>
    <property type="match status" value="1"/>
</dbReference>
<evidence type="ECO:0000256" key="6">
    <source>
        <dbReference type="ARBA" id="ARBA00022691"/>
    </source>
</evidence>
<reference evidence="12 13" key="1">
    <citation type="submission" date="2013-03" db="EMBL/GenBank/DDBJ databases">
        <title>The Genome Sequence of Phialophora europaea CBS 101466.</title>
        <authorList>
            <consortium name="The Broad Institute Genomics Platform"/>
            <person name="Cuomo C."/>
            <person name="de Hoog S."/>
            <person name="Gorbushina A."/>
            <person name="Walker B."/>
            <person name="Young S.K."/>
            <person name="Zeng Q."/>
            <person name="Gargeya S."/>
            <person name="Fitzgerald M."/>
            <person name="Haas B."/>
            <person name="Abouelleil A."/>
            <person name="Allen A.W."/>
            <person name="Alvarado L."/>
            <person name="Arachchi H.M."/>
            <person name="Berlin A.M."/>
            <person name="Chapman S.B."/>
            <person name="Gainer-Dewar J."/>
            <person name="Goldberg J."/>
            <person name="Griggs A."/>
            <person name="Gujja S."/>
            <person name="Hansen M."/>
            <person name="Howarth C."/>
            <person name="Imamovic A."/>
            <person name="Ireland A."/>
            <person name="Larimer J."/>
            <person name="McCowan C."/>
            <person name="Murphy C."/>
            <person name="Pearson M."/>
            <person name="Poon T.W."/>
            <person name="Priest M."/>
            <person name="Roberts A."/>
            <person name="Saif S."/>
            <person name="Shea T."/>
            <person name="Sisk P."/>
            <person name="Sykes S."/>
            <person name="Wortman J."/>
            <person name="Nusbaum C."/>
            <person name="Birren B."/>
        </authorList>
    </citation>
    <scope>NUCLEOTIDE SEQUENCE [LARGE SCALE GENOMIC DNA]</scope>
    <source>
        <strain evidence="12 13">CBS 101466</strain>
    </source>
</reference>
<dbReference type="OrthoDB" id="1925287at2759"/>
<keyword evidence="4" id="KW-0489">Methyltransferase</keyword>
<dbReference type="Gene3D" id="3.10.330.20">
    <property type="match status" value="1"/>
</dbReference>
<feature type="region of interest" description="Disordered" evidence="10">
    <location>
        <begin position="68"/>
        <end position="110"/>
    </location>
</feature>
<organism evidence="12 13">
    <name type="scientific">Cyphellophora europaea (strain CBS 101466)</name>
    <name type="common">Phialophora europaea</name>
    <dbReference type="NCBI Taxonomy" id="1220924"/>
    <lineage>
        <taxon>Eukaryota</taxon>
        <taxon>Fungi</taxon>
        <taxon>Dikarya</taxon>
        <taxon>Ascomycota</taxon>
        <taxon>Pezizomycotina</taxon>
        <taxon>Eurotiomycetes</taxon>
        <taxon>Chaetothyriomycetidae</taxon>
        <taxon>Chaetothyriales</taxon>
        <taxon>Cyphellophoraceae</taxon>
        <taxon>Cyphellophora</taxon>
    </lineage>
</organism>
<dbReference type="AlphaFoldDB" id="W2RXG1"/>
<dbReference type="GO" id="GO:0160107">
    <property type="term" value="F:tRNA (adenine(58)-N1)-methyltransferase activity"/>
    <property type="evidence" value="ECO:0007669"/>
    <property type="project" value="UniProtKB-EC"/>
</dbReference>
<sequence length="490" mass="54419">MATATSSFLTPGPVAQENHLASLHLRRDAALPVILSTKAAAAEDEGYAEGMVTNTRFGSFPHSTIIGSPWGSQIRASKVDTGSRGRSNGKKRKANDINSDTPDSSEPVAKQAEMAESGFLHVLPPTPESWTYSLPHRTQVVYTPDYSYILHRIRARPGTRLIEAGSGSGSFTHAAARAVFNGYPDMTPRSDDHFGRVFSYEFHKERHQKVAAEMESHNLSAIVTCTHADAYKDGFLLPSAPEQPPKSPMANAIFLDLPAPWSAIPHLTRESTDGRPSALDPESPVHICTFSPCIEQAQKTVSHLRKHSWLDIQMVEVSHKRLNILRSYTSLDYSGMRGVNPFPDNVDEALKHLKSVDQRARDFHSGSTNLPPSVKAKRIENAQTEAHKTMYKEGLVVHRTEPDLKTHTSYLVFAVLPRSWTHDDEQSAAARWGGRVKVEADVPKSQRQLKKEAKGRKKLRDNERRQRDEEPEQIDVDHPGDEPVAVDVST</sequence>
<evidence type="ECO:0000313" key="12">
    <source>
        <dbReference type="EMBL" id="ETN40448.1"/>
    </source>
</evidence>
<dbReference type="EMBL" id="KB822720">
    <property type="protein sequence ID" value="ETN40448.1"/>
    <property type="molecule type" value="Genomic_DNA"/>
</dbReference>
<dbReference type="EC" id="2.1.1.220" evidence="2"/>
<evidence type="ECO:0000256" key="9">
    <source>
        <dbReference type="ARBA" id="ARBA00033309"/>
    </source>
</evidence>
<dbReference type="GO" id="GO:0005634">
    <property type="term" value="C:nucleus"/>
    <property type="evidence" value="ECO:0007669"/>
    <property type="project" value="UniProtKB-SubCell"/>
</dbReference>
<comment type="subcellular location">
    <subcellularLocation>
        <location evidence="1">Nucleus</location>
    </subcellularLocation>
</comment>
<evidence type="ECO:0000256" key="5">
    <source>
        <dbReference type="ARBA" id="ARBA00022679"/>
    </source>
</evidence>
<keyword evidence="6" id="KW-0949">S-adenosyl-L-methionine</keyword>
<accession>W2RXG1</accession>
<name>W2RXG1_CYPE1</name>
<keyword evidence="8" id="KW-0539">Nucleus</keyword>
<dbReference type="RefSeq" id="XP_008717291.1">
    <property type="nucleotide sequence ID" value="XM_008719069.1"/>
</dbReference>
<dbReference type="InParanoid" id="W2RXG1"/>
<evidence type="ECO:0000259" key="11">
    <source>
        <dbReference type="Pfam" id="PF08704"/>
    </source>
</evidence>